<feature type="domain" description="PAS" evidence="6">
    <location>
        <begin position="1"/>
        <end position="64"/>
    </location>
</feature>
<protein>
    <recommendedName>
        <fullName evidence="2">histidine kinase</fullName>
        <ecNumber evidence="2">2.7.13.3</ecNumber>
    </recommendedName>
</protein>
<evidence type="ECO:0000256" key="1">
    <source>
        <dbReference type="ARBA" id="ARBA00000085"/>
    </source>
</evidence>
<organism evidence="7 8">
    <name type="scientific">Methylobacterium symbioticum</name>
    <dbReference type="NCBI Taxonomy" id="2584084"/>
    <lineage>
        <taxon>Bacteria</taxon>
        <taxon>Pseudomonadati</taxon>
        <taxon>Pseudomonadota</taxon>
        <taxon>Alphaproteobacteria</taxon>
        <taxon>Hyphomicrobiales</taxon>
        <taxon>Methylobacteriaceae</taxon>
        <taxon>Methylobacterium</taxon>
    </lineage>
</organism>
<keyword evidence="4" id="KW-0808">Transferase</keyword>
<comment type="catalytic activity">
    <reaction evidence="1">
        <text>ATP + protein L-histidine = ADP + protein N-phospho-L-histidine.</text>
        <dbReference type="EC" id="2.7.13.3"/>
    </reaction>
</comment>
<evidence type="ECO:0000256" key="2">
    <source>
        <dbReference type="ARBA" id="ARBA00012438"/>
    </source>
</evidence>
<proteinExistence type="predicted"/>
<dbReference type="InterPro" id="IPR052162">
    <property type="entry name" value="Sensor_kinase/Photoreceptor"/>
</dbReference>
<dbReference type="PANTHER" id="PTHR43304:SF1">
    <property type="entry name" value="PAC DOMAIN-CONTAINING PROTEIN"/>
    <property type="match status" value="1"/>
</dbReference>
<dbReference type="Pfam" id="PF08447">
    <property type="entry name" value="PAS_3"/>
    <property type="match status" value="1"/>
</dbReference>
<evidence type="ECO:0000259" key="6">
    <source>
        <dbReference type="PROSITE" id="PS50112"/>
    </source>
</evidence>
<keyword evidence="5" id="KW-0418">Kinase</keyword>
<dbReference type="Proteomes" id="UP000410984">
    <property type="component" value="Unassembled WGS sequence"/>
</dbReference>
<keyword evidence="3" id="KW-0597">Phosphoprotein</keyword>
<keyword evidence="8" id="KW-1185">Reference proteome</keyword>
<name>A0A509EFI8_9HYPH</name>
<reference evidence="7 8" key="1">
    <citation type="submission" date="2019-06" db="EMBL/GenBank/DDBJ databases">
        <authorList>
            <person name="Rodrigo-Torres L."/>
            <person name="Arahal R. D."/>
            <person name="Lucena T."/>
        </authorList>
    </citation>
    <scope>NUCLEOTIDE SEQUENCE [LARGE SCALE GENOMIC DNA]</scope>
    <source>
        <strain evidence="7 8">SB0023/3</strain>
    </source>
</reference>
<dbReference type="NCBIfam" id="TIGR00229">
    <property type="entry name" value="sensory_box"/>
    <property type="match status" value="1"/>
</dbReference>
<dbReference type="SUPFAM" id="SSF55785">
    <property type="entry name" value="PYP-like sensor domain (PAS domain)"/>
    <property type="match status" value="1"/>
</dbReference>
<dbReference type="EC" id="2.7.13.3" evidence="2"/>
<dbReference type="CDD" id="cd00130">
    <property type="entry name" value="PAS"/>
    <property type="match status" value="1"/>
</dbReference>
<sequence>MISSEPFMIFVTNAEGKAIYVSPDWTDLTGRSLAETADFGWLDVIHPEDRSTVRRIVEDAVRTQQAFNVRYRLLCKDGRRLWLAAGAVPSFGPPDRTFLGFLGSLTSLGEAVDGEAPASGGLGDFIPPLQPGSLTPSNDLERLADHLIALHVLMKRVGGRQAMNILEAALFQIGQELAKAADRPAPAEGTRH</sequence>
<dbReference type="PANTHER" id="PTHR43304">
    <property type="entry name" value="PHYTOCHROME-LIKE PROTEIN CPH1"/>
    <property type="match status" value="1"/>
</dbReference>
<evidence type="ECO:0000256" key="5">
    <source>
        <dbReference type="ARBA" id="ARBA00022777"/>
    </source>
</evidence>
<dbReference type="Gene3D" id="3.30.450.20">
    <property type="entry name" value="PAS domain"/>
    <property type="match status" value="1"/>
</dbReference>
<evidence type="ECO:0000256" key="3">
    <source>
        <dbReference type="ARBA" id="ARBA00022553"/>
    </source>
</evidence>
<dbReference type="EMBL" id="CABFPH010000054">
    <property type="protein sequence ID" value="VUD72940.1"/>
    <property type="molecule type" value="Genomic_DNA"/>
</dbReference>
<dbReference type="InterPro" id="IPR035965">
    <property type="entry name" value="PAS-like_dom_sf"/>
</dbReference>
<evidence type="ECO:0000313" key="7">
    <source>
        <dbReference type="EMBL" id="VUD72940.1"/>
    </source>
</evidence>
<dbReference type="GO" id="GO:0004673">
    <property type="term" value="F:protein histidine kinase activity"/>
    <property type="evidence" value="ECO:0007669"/>
    <property type="project" value="UniProtKB-EC"/>
</dbReference>
<accession>A0A509EFI8</accession>
<evidence type="ECO:0000313" key="8">
    <source>
        <dbReference type="Proteomes" id="UP000410984"/>
    </source>
</evidence>
<dbReference type="InterPro" id="IPR013655">
    <property type="entry name" value="PAS_fold_3"/>
</dbReference>
<dbReference type="RefSeq" id="WP_185156909.1">
    <property type="nucleotide sequence ID" value="NZ_CABFPH010000054.1"/>
</dbReference>
<evidence type="ECO:0000256" key="4">
    <source>
        <dbReference type="ARBA" id="ARBA00022679"/>
    </source>
</evidence>
<dbReference type="AlphaFoldDB" id="A0A509EFI8"/>
<dbReference type="InterPro" id="IPR000014">
    <property type="entry name" value="PAS"/>
</dbReference>
<dbReference type="PROSITE" id="PS50112">
    <property type="entry name" value="PAS"/>
    <property type="match status" value="1"/>
</dbReference>
<gene>
    <name evidence="7" type="ORF">MET9862_03547</name>
</gene>